<evidence type="ECO:0000256" key="1">
    <source>
        <dbReference type="ARBA" id="ARBA00022729"/>
    </source>
</evidence>
<protein>
    <recommendedName>
        <fullName evidence="4">M23ase beta-sheet core domain-containing protein</fullName>
    </recommendedName>
</protein>
<dbReference type="Proteomes" id="UP000605670">
    <property type="component" value="Unassembled WGS sequence"/>
</dbReference>
<dbReference type="CDD" id="cd12797">
    <property type="entry name" value="M23_peptidase"/>
    <property type="match status" value="1"/>
</dbReference>
<sequence>MSLRRHSVAIAALTLALAAPAPLAAGVPAVTESRGEGAGASGAEADTRRPEAGTTAGALAAALGLRSLQETDSRSTAAWGWPLVGRPEVVNAYDPPAQRWLAGHRGIDLRGVEGEPVLAVDAGVVSFSGEIAGVGIVSVSHASGLRSTYQPVEDRVGRGTRVARGQRLGLLGPGARGHCPPHACLHLGARRGDTYVDPTPLLQDLELSLLPVEDG</sequence>
<name>A0A917F623_9MICO</name>
<evidence type="ECO:0000256" key="2">
    <source>
        <dbReference type="SAM" id="MobiDB-lite"/>
    </source>
</evidence>
<dbReference type="PANTHER" id="PTHR21666">
    <property type="entry name" value="PEPTIDASE-RELATED"/>
    <property type="match status" value="1"/>
</dbReference>
<feature type="signal peptide" evidence="3">
    <location>
        <begin position="1"/>
        <end position="24"/>
    </location>
</feature>
<feature type="domain" description="M23ase beta-sheet core" evidence="4">
    <location>
        <begin position="103"/>
        <end position="198"/>
    </location>
</feature>
<dbReference type="GO" id="GO:0004222">
    <property type="term" value="F:metalloendopeptidase activity"/>
    <property type="evidence" value="ECO:0007669"/>
    <property type="project" value="TreeGrafter"/>
</dbReference>
<feature type="region of interest" description="Disordered" evidence="2">
    <location>
        <begin position="32"/>
        <end position="54"/>
    </location>
</feature>
<reference evidence="5" key="1">
    <citation type="journal article" date="2014" name="Int. J. Syst. Evol. Microbiol.">
        <title>Complete genome sequence of Corynebacterium casei LMG S-19264T (=DSM 44701T), isolated from a smear-ripened cheese.</title>
        <authorList>
            <consortium name="US DOE Joint Genome Institute (JGI-PGF)"/>
            <person name="Walter F."/>
            <person name="Albersmeier A."/>
            <person name="Kalinowski J."/>
            <person name="Ruckert C."/>
        </authorList>
    </citation>
    <scope>NUCLEOTIDE SEQUENCE</scope>
    <source>
        <strain evidence="5">CGMCC 1.12160</strain>
    </source>
</reference>
<dbReference type="PANTHER" id="PTHR21666:SF289">
    <property type="entry name" value="L-ALA--D-GLU ENDOPEPTIDASE"/>
    <property type="match status" value="1"/>
</dbReference>
<dbReference type="SUPFAM" id="SSF51261">
    <property type="entry name" value="Duplicated hybrid motif"/>
    <property type="match status" value="1"/>
</dbReference>
<dbReference type="RefSeq" id="WP_188429912.1">
    <property type="nucleotide sequence ID" value="NZ_BAABKH010000001.1"/>
</dbReference>
<feature type="chain" id="PRO_5037126290" description="M23ase beta-sheet core domain-containing protein" evidence="3">
    <location>
        <begin position="25"/>
        <end position="215"/>
    </location>
</feature>
<evidence type="ECO:0000259" key="4">
    <source>
        <dbReference type="Pfam" id="PF01551"/>
    </source>
</evidence>
<dbReference type="InterPro" id="IPR050570">
    <property type="entry name" value="Cell_wall_metabolism_enzyme"/>
</dbReference>
<evidence type="ECO:0000313" key="5">
    <source>
        <dbReference type="EMBL" id="GGF50125.1"/>
    </source>
</evidence>
<evidence type="ECO:0000256" key="3">
    <source>
        <dbReference type="SAM" id="SignalP"/>
    </source>
</evidence>
<reference evidence="5" key="2">
    <citation type="submission" date="2020-09" db="EMBL/GenBank/DDBJ databases">
        <authorList>
            <person name="Sun Q."/>
            <person name="Zhou Y."/>
        </authorList>
    </citation>
    <scope>NUCLEOTIDE SEQUENCE</scope>
    <source>
        <strain evidence="5">CGMCC 1.12160</strain>
    </source>
</reference>
<comment type="caution">
    <text evidence="5">The sequence shown here is derived from an EMBL/GenBank/DDBJ whole genome shotgun (WGS) entry which is preliminary data.</text>
</comment>
<evidence type="ECO:0000313" key="6">
    <source>
        <dbReference type="Proteomes" id="UP000605670"/>
    </source>
</evidence>
<keyword evidence="6" id="KW-1185">Reference proteome</keyword>
<gene>
    <name evidence="5" type="ORF">GCM10011366_17540</name>
</gene>
<dbReference type="Gene3D" id="2.70.70.10">
    <property type="entry name" value="Glucose Permease (Domain IIA)"/>
    <property type="match status" value="1"/>
</dbReference>
<dbReference type="InterPro" id="IPR011055">
    <property type="entry name" value="Dup_hybrid_motif"/>
</dbReference>
<organism evidence="5 6">
    <name type="scientific">Ornithinimicrobium tianjinense</name>
    <dbReference type="NCBI Taxonomy" id="1195761"/>
    <lineage>
        <taxon>Bacteria</taxon>
        <taxon>Bacillati</taxon>
        <taxon>Actinomycetota</taxon>
        <taxon>Actinomycetes</taxon>
        <taxon>Micrococcales</taxon>
        <taxon>Ornithinimicrobiaceae</taxon>
        <taxon>Ornithinimicrobium</taxon>
    </lineage>
</organism>
<accession>A0A917F623</accession>
<dbReference type="InterPro" id="IPR016047">
    <property type="entry name" value="M23ase_b-sheet_dom"/>
</dbReference>
<dbReference type="AlphaFoldDB" id="A0A917F623"/>
<dbReference type="Pfam" id="PF01551">
    <property type="entry name" value="Peptidase_M23"/>
    <property type="match status" value="1"/>
</dbReference>
<keyword evidence="1 3" id="KW-0732">Signal</keyword>
<proteinExistence type="predicted"/>
<dbReference type="EMBL" id="BMEM01000002">
    <property type="protein sequence ID" value="GGF50125.1"/>
    <property type="molecule type" value="Genomic_DNA"/>
</dbReference>